<protein>
    <submittedName>
        <fullName evidence="1">Uncharacterized protein</fullName>
    </submittedName>
</protein>
<evidence type="ECO:0000313" key="2">
    <source>
        <dbReference type="Proteomes" id="UP000008237"/>
    </source>
</evidence>
<sequence>DATFSHRRISRDGPIWWALRSPDLTPPDFYL</sequence>
<gene>
    <name evidence="1" type="ORF">EAI_00972</name>
</gene>
<feature type="non-terminal residue" evidence="1">
    <location>
        <position position="1"/>
    </location>
</feature>
<dbReference type="Proteomes" id="UP000008237">
    <property type="component" value="Unassembled WGS sequence"/>
</dbReference>
<reference evidence="1 2" key="1">
    <citation type="journal article" date="2010" name="Science">
        <title>Genomic comparison of the ants Camponotus floridanus and Harpegnathos saltator.</title>
        <authorList>
            <person name="Bonasio R."/>
            <person name="Zhang G."/>
            <person name="Ye C."/>
            <person name="Mutti N.S."/>
            <person name="Fang X."/>
            <person name="Qin N."/>
            <person name="Donahue G."/>
            <person name="Yang P."/>
            <person name="Li Q."/>
            <person name="Li C."/>
            <person name="Zhang P."/>
            <person name="Huang Z."/>
            <person name="Berger S.L."/>
            <person name="Reinberg D."/>
            <person name="Wang J."/>
            <person name="Liebig J."/>
        </authorList>
    </citation>
    <scope>NUCLEOTIDE SEQUENCE [LARGE SCALE GENOMIC DNA]</scope>
    <source>
        <strain evidence="1 2">R22 G/1</strain>
    </source>
</reference>
<accession>E2BML7</accession>
<feature type="non-terminal residue" evidence="1">
    <location>
        <position position="31"/>
    </location>
</feature>
<dbReference type="AlphaFoldDB" id="E2BML7"/>
<dbReference type="EMBL" id="GL449257">
    <property type="protein sequence ID" value="EFN83062.1"/>
    <property type="molecule type" value="Genomic_DNA"/>
</dbReference>
<keyword evidence="2" id="KW-1185">Reference proteome</keyword>
<organism evidence="2">
    <name type="scientific">Harpegnathos saltator</name>
    <name type="common">Jerdon's jumping ant</name>
    <dbReference type="NCBI Taxonomy" id="610380"/>
    <lineage>
        <taxon>Eukaryota</taxon>
        <taxon>Metazoa</taxon>
        <taxon>Ecdysozoa</taxon>
        <taxon>Arthropoda</taxon>
        <taxon>Hexapoda</taxon>
        <taxon>Insecta</taxon>
        <taxon>Pterygota</taxon>
        <taxon>Neoptera</taxon>
        <taxon>Endopterygota</taxon>
        <taxon>Hymenoptera</taxon>
        <taxon>Apocrita</taxon>
        <taxon>Aculeata</taxon>
        <taxon>Formicoidea</taxon>
        <taxon>Formicidae</taxon>
        <taxon>Ponerinae</taxon>
        <taxon>Ponerini</taxon>
        <taxon>Harpegnathos</taxon>
    </lineage>
</organism>
<evidence type="ECO:0000313" key="1">
    <source>
        <dbReference type="EMBL" id="EFN83062.1"/>
    </source>
</evidence>
<proteinExistence type="predicted"/>
<name>E2BML7_HARSA</name>
<dbReference type="InParanoid" id="E2BML7"/>